<protein>
    <recommendedName>
        <fullName evidence="3">Glycosyltransferase 2-like domain-containing protein</fullName>
    </recommendedName>
</protein>
<name>A0A2V1IVN6_9BACT</name>
<comment type="caution">
    <text evidence="4">The sequence shown here is derived from an EMBL/GenBank/DDBJ whole genome shotgun (WGS) entry which is preliminary data.</text>
</comment>
<dbReference type="InterPro" id="IPR001173">
    <property type="entry name" value="Glyco_trans_2-like"/>
</dbReference>
<keyword evidence="5" id="KW-1185">Reference proteome</keyword>
<dbReference type="InterPro" id="IPR029044">
    <property type="entry name" value="Nucleotide-diphossugar_trans"/>
</dbReference>
<dbReference type="Pfam" id="PF00535">
    <property type="entry name" value="Glycos_transf_2"/>
    <property type="match status" value="1"/>
</dbReference>
<dbReference type="SUPFAM" id="SSF53448">
    <property type="entry name" value="Nucleotide-diphospho-sugar transferases"/>
    <property type="match status" value="1"/>
</dbReference>
<dbReference type="CDD" id="cd00761">
    <property type="entry name" value="Glyco_tranf_GTA_type"/>
    <property type="match status" value="1"/>
</dbReference>
<evidence type="ECO:0000313" key="4">
    <source>
        <dbReference type="EMBL" id="PWB06795.1"/>
    </source>
</evidence>
<dbReference type="PANTHER" id="PTHR22916">
    <property type="entry name" value="GLYCOSYLTRANSFERASE"/>
    <property type="match status" value="1"/>
</dbReference>
<keyword evidence="2" id="KW-0808">Transferase</keyword>
<organism evidence="4 5">
    <name type="scientific">Paramuribaculum intestinale</name>
    <dbReference type="NCBI Taxonomy" id="2094151"/>
    <lineage>
        <taxon>Bacteria</taxon>
        <taxon>Pseudomonadati</taxon>
        <taxon>Bacteroidota</taxon>
        <taxon>Bacteroidia</taxon>
        <taxon>Bacteroidales</taxon>
        <taxon>Muribaculaceae</taxon>
        <taxon>Paramuribaculum</taxon>
    </lineage>
</organism>
<dbReference type="Proteomes" id="UP000244925">
    <property type="component" value="Unassembled WGS sequence"/>
</dbReference>
<evidence type="ECO:0000313" key="5">
    <source>
        <dbReference type="Proteomes" id="UP000244925"/>
    </source>
</evidence>
<evidence type="ECO:0000259" key="3">
    <source>
        <dbReference type="Pfam" id="PF00535"/>
    </source>
</evidence>
<dbReference type="GO" id="GO:0016758">
    <property type="term" value="F:hexosyltransferase activity"/>
    <property type="evidence" value="ECO:0007669"/>
    <property type="project" value="UniProtKB-ARBA"/>
</dbReference>
<sequence length="349" mass="40255">MCGCMSVKVSVIVAVYNTSAYLRQCLDSIEAQTFRDMECVIVDDGSTDGSGEICDEYAARNPHFKVLHQPNAGVAAARQAGLDMARGEYVIVCDGDDWVEPEMYETLYEAASSSGVDIAICGFWRNYRSGASMKVVFGKGNRARRDREGFMREHVGMMWNKLVRRSLFYDNGLHYEPGIDMGEDLLMNYKMVKADPMWITVPVALYHYRQRIGETSYTNAVKSEYIEQRRLIHIWMLENFSEKEYSRHLLRDAIHTVCLSAQSVSPDKEFIAVFAGEYIKWRDIFKHVADKRVCRYGIIKPLSIPHQILLIKAYLCWRTVSVGLCHRLREFMKRKRSGRVMKHHQNSIM</sequence>
<keyword evidence="1" id="KW-0328">Glycosyltransferase</keyword>
<dbReference type="EMBL" id="PUBV01000019">
    <property type="protein sequence ID" value="PWB06795.1"/>
    <property type="molecule type" value="Genomic_DNA"/>
</dbReference>
<dbReference type="PANTHER" id="PTHR22916:SF51">
    <property type="entry name" value="GLYCOSYLTRANSFERASE EPSH-RELATED"/>
    <property type="match status" value="1"/>
</dbReference>
<proteinExistence type="predicted"/>
<dbReference type="AlphaFoldDB" id="A0A2V1IVN6"/>
<dbReference type="Gene3D" id="3.90.550.10">
    <property type="entry name" value="Spore Coat Polysaccharide Biosynthesis Protein SpsA, Chain A"/>
    <property type="match status" value="1"/>
</dbReference>
<evidence type="ECO:0000256" key="1">
    <source>
        <dbReference type="ARBA" id="ARBA00022676"/>
    </source>
</evidence>
<gene>
    <name evidence="4" type="ORF">C5O25_09130</name>
</gene>
<evidence type="ECO:0000256" key="2">
    <source>
        <dbReference type="ARBA" id="ARBA00022679"/>
    </source>
</evidence>
<feature type="domain" description="Glycosyltransferase 2-like" evidence="3">
    <location>
        <begin position="10"/>
        <end position="169"/>
    </location>
</feature>
<reference evidence="5" key="1">
    <citation type="submission" date="2018-02" db="EMBL/GenBank/DDBJ databases">
        <authorList>
            <person name="Clavel T."/>
            <person name="Strowig T."/>
        </authorList>
    </citation>
    <scope>NUCLEOTIDE SEQUENCE [LARGE SCALE GENOMIC DNA]</scope>
    <source>
        <strain evidence="5">DSM 100764</strain>
    </source>
</reference>
<accession>A0A2V1IVN6</accession>